<dbReference type="GO" id="GO:0005737">
    <property type="term" value="C:cytoplasm"/>
    <property type="evidence" value="ECO:0007669"/>
    <property type="project" value="UniProtKB-SubCell"/>
</dbReference>
<accession>D4DT65</accession>
<dbReference type="EMBL" id="ADBF01000230">
    <property type="protein sequence ID" value="EFE48913.1"/>
    <property type="molecule type" value="Genomic_DNA"/>
</dbReference>
<evidence type="ECO:0000256" key="6">
    <source>
        <dbReference type="ARBA" id="ARBA00023098"/>
    </source>
</evidence>
<name>D4DT65_NEIEG</name>
<keyword evidence="5 11" id="KW-0808">Transferase</keyword>
<dbReference type="GO" id="GO:0006633">
    <property type="term" value="P:fatty acid biosynthetic process"/>
    <property type="evidence" value="ECO:0007669"/>
    <property type="project" value="InterPro"/>
</dbReference>
<dbReference type="InterPro" id="IPR003664">
    <property type="entry name" value="FA_synthesis"/>
</dbReference>
<evidence type="ECO:0000313" key="11">
    <source>
        <dbReference type="EMBL" id="EFE48913.1"/>
    </source>
</evidence>
<sequence>MITLAVDAMGGDAGLAVTIPGALLFLRQQADVRLLIVGDEVQVRQALEAANAPMDRIQIVHAAQVVEMDEQPQSALKNKKIPPCG</sequence>
<evidence type="ECO:0000256" key="4">
    <source>
        <dbReference type="ARBA" id="ARBA00022516"/>
    </source>
</evidence>
<dbReference type="EC" id="2.3.1.274" evidence="9"/>
<evidence type="ECO:0000256" key="7">
    <source>
        <dbReference type="ARBA" id="ARBA00023209"/>
    </source>
</evidence>
<comment type="caution">
    <text evidence="11">The sequence shown here is derived from an EMBL/GenBank/DDBJ whole genome shotgun (WGS) entry which is preliminary data.</text>
</comment>
<evidence type="ECO:0000256" key="5">
    <source>
        <dbReference type="ARBA" id="ARBA00022679"/>
    </source>
</evidence>
<keyword evidence="4" id="KW-0444">Lipid biosynthesis</keyword>
<comment type="catalytic activity">
    <reaction evidence="1">
        <text>a fatty acyl-[ACP] + phosphate = an acyl phosphate + holo-[ACP]</text>
        <dbReference type="Rhea" id="RHEA:42292"/>
        <dbReference type="Rhea" id="RHEA-COMP:9685"/>
        <dbReference type="Rhea" id="RHEA-COMP:14125"/>
        <dbReference type="ChEBI" id="CHEBI:43474"/>
        <dbReference type="ChEBI" id="CHEBI:59918"/>
        <dbReference type="ChEBI" id="CHEBI:64479"/>
        <dbReference type="ChEBI" id="CHEBI:138651"/>
        <dbReference type="EC" id="2.3.1.274"/>
    </reaction>
</comment>
<dbReference type="Proteomes" id="UP000005536">
    <property type="component" value="Unassembled WGS sequence"/>
</dbReference>
<dbReference type="Pfam" id="PF02504">
    <property type="entry name" value="FA_synthesis"/>
    <property type="match status" value="1"/>
</dbReference>
<evidence type="ECO:0000256" key="1">
    <source>
        <dbReference type="ARBA" id="ARBA00001232"/>
    </source>
</evidence>
<dbReference type="AlphaFoldDB" id="D4DT65"/>
<keyword evidence="7" id="KW-0594">Phospholipid biosynthesis</keyword>
<evidence type="ECO:0000256" key="10">
    <source>
        <dbReference type="ARBA" id="ARBA00046608"/>
    </source>
</evidence>
<proteinExistence type="predicted"/>
<evidence type="ECO:0000313" key="12">
    <source>
        <dbReference type="Proteomes" id="UP000005536"/>
    </source>
</evidence>
<keyword evidence="6" id="KW-0443">Lipid metabolism</keyword>
<gene>
    <name evidence="11" type="ORF">NEIELOOT_02267</name>
</gene>
<dbReference type="PANTHER" id="PTHR30100:SF1">
    <property type="entry name" value="PHOSPHATE ACYLTRANSFERASE"/>
    <property type="match status" value="1"/>
</dbReference>
<evidence type="ECO:0000256" key="3">
    <source>
        <dbReference type="ARBA" id="ARBA00022490"/>
    </source>
</evidence>
<dbReference type="PANTHER" id="PTHR30100">
    <property type="entry name" value="FATTY ACID/PHOSPHOLIPID SYNTHESIS PROTEIN PLSX"/>
    <property type="match status" value="1"/>
</dbReference>
<protein>
    <recommendedName>
        <fullName evidence="9">phosphate acyltransferase</fullName>
        <ecNumber evidence="9">2.3.1.274</ecNumber>
    </recommendedName>
</protein>
<dbReference type="GO" id="GO:0043811">
    <property type="term" value="F:phosphate:acyl-[acyl carrier protein] acyltransferase activity"/>
    <property type="evidence" value="ECO:0007669"/>
    <property type="project" value="UniProtKB-EC"/>
</dbReference>
<organism evidence="11 12">
    <name type="scientific">Neisseria elongata subsp. glycolytica ATCC 29315</name>
    <dbReference type="NCBI Taxonomy" id="546263"/>
    <lineage>
        <taxon>Bacteria</taxon>
        <taxon>Pseudomonadati</taxon>
        <taxon>Pseudomonadota</taxon>
        <taxon>Betaproteobacteria</taxon>
        <taxon>Neisseriales</taxon>
        <taxon>Neisseriaceae</taxon>
        <taxon>Neisseria</taxon>
    </lineage>
</organism>
<dbReference type="InterPro" id="IPR012281">
    <property type="entry name" value="Phospholipid_synth_PlsX-like"/>
</dbReference>
<dbReference type="SUPFAM" id="SSF53659">
    <property type="entry name" value="Isocitrate/Isopropylmalate dehydrogenase-like"/>
    <property type="match status" value="1"/>
</dbReference>
<dbReference type="GO" id="GO:0008654">
    <property type="term" value="P:phospholipid biosynthetic process"/>
    <property type="evidence" value="ECO:0007669"/>
    <property type="project" value="UniProtKB-KW"/>
</dbReference>
<keyword evidence="11" id="KW-0012">Acyltransferase</keyword>
<comment type="subunit">
    <text evidence="10">Homodimer. Probably interacts with PlsY.</text>
</comment>
<reference evidence="11 12" key="1">
    <citation type="submission" date="2010-02" db="EMBL/GenBank/DDBJ databases">
        <authorList>
            <person name="Weinstock G."/>
            <person name="Sodergren E."/>
            <person name="Clifton S."/>
            <person name="Fulton L."/>
            <person name="Fulton B."/>
            <person name="Courtney L."/>
            <person name="Fronick C."/>
            <person name="Harrison M."/>
            <person name="Strong C."/>
            <person name="Farmer C."/>
            <person name="Delahaunty K."/>
            <person name="Markovic C."/>
            <person name="Hall O."/>
            <person name="Minx P."/>
            <person name="Tomlinson C."/>
            <person name="Mitreva M."/>
            <person name="Nelson J."/>
            <person name="Hou S."/>
            <person name="Wollam A."/>
            <person name="Pepin K.H."/>
            <person name="Johnson M."/>
            <person name="Bhonagiri V."/>
            <person name="Zhang X."/>
            <person name="Suruliraj S."/>
            <person name="Warren W."/>
            <person name="Chinwalla A."/>
            <person name="Mardis E.R."/>
            <person name="Wilson R.K."/>
        </authorList>
    </citation>
    <scope>NUCLEOTIDE SEQUENCE [LARGE SCALE GENOMIC DNA]</scope>
    <source>
        <strain evidence="11 12">ATCC 29315</strain>
    </source>
</reference>
<dbReference type="Gene3D" id="3.40.718.10">
    <property type="entry name" value="Isopropylmalate Dehydrogenase"/>
    <property type="match status" value="1"/>
</dbReference>
<keyword evidence="3" id="KW-0963">Cytoplasm</keyword>
<comment type="subcellular location">
    <subcellularLocation>
        <location evidence="2">Cytoplasm</location>
    </subcellularLocation>
</comment>
<keyword evidence="8" id="KW-1208">Phospholipid metabolism</keyword>
<evidence type="ECO:0000256" key="2">
    <source>
        <dbReference type="ARBA" id="ARBA00004496"/>
    </source>
</evidence>
<evidence type="ECO:0000256" key="9">
    <source>
        <dbReference type="ARBA" id="ARBA00024069"/>
    </source>
</evidence>
<evidence type="ECO:0000256" key="8">
    <source>
        <dbReference type="ARBA" id="ARBA00023264"/>
    </source>
</evidence>